<dbReference type="AlphaFoldDB" id="A0A0F0LUK4"/>
<keyword evidence="5" id="KW-1185">Reference proteome</keyword>
<evidence type="ECO:0000259" key="2">
    <source>
        <dbReference type="Pfam" id="PF17409"/>
    </source>
</evidence>
<evidence type="ECO:0000259" key="1">
    <source>
        <dbReference type="Pfam" id="PF10703"/>
    </source>
</evidence>
<protein>
    <submittedName>
        <fullName evidence="4">Molybdenum cofactor biosynthesis protein F</fullName>
    </submittedName>
</protein>
<dbReference type="RefSeq" id="WP_045248581.1">
    <property type="nucleotide sequence ID" value="NZ_JYIY01000080.1"/>
</dbReference>
<dbReference type="Pfam" id="PF10703">
    <property type="entry name" value="MoaF"/>
    <property type="match status" value="1"/>
</dbReference>
<dbReference type="PATRIC" id="fig|400772.4.peg.2690"/>
<feature type="domain" description="Molybdenum cofactor biosynthesis protein F N-terminal" evidence="1">
    <location>
        <begin position="20"/>
        <end position="126"/>
    </location>
</feature>
<comment type="caution">
    <text evidence="4">The sequence shown here is derived from an EMBL/GenBank/DDBJ whole genome shotgun (WGS) entry which is preliminary data.</text>
</comment>
<dbReference type="Proteomes" id="UP000033451">
    <property type="component" value="Unassembled WGS sequence"/>
</dbReference>
<evidence type="ECO:0000313" key="4">
    <source>
        <dbReference type="EMBL" id="KJL35126.1"/>
    </source>
</evidence>
<dbReference type="Pfam" id="PF17409">
    <property type="entry name" value="MoaF_C"/>
    <property type="match status" value="1"/>
</dbReference>
<name>A0A0F0LUK4_9MICO</name>
<evidence type="ECO:0000313" key="3">
    <source>
        <dbReference type="EMBL" id="KJL34789.1"/>
    </source>
</evidence>
<accession>A0A0F0LUK4</accession>
<dbReference type="STRING" id="400772.RR49_02677"/>
<proteinExistence type="predicted"/>
<sequence length="276" mass="30418">MSHSENVTVSRTTHDADQGTWKSYDDFATGIDTYRMPQADLAGRSIAWEFDGGIGLAVDVLADGTARWRSAALLSAPDGTVDPYDAVRVRDDVVFFNLPLASRSQDAITVFWSETTGRALIIHSVIGEPRPGMPHVQQTIAAGRVVGQDVTGVKPAPSRDLIGFRELVRYSPVHLYEHVFLSSERYCWQCLHGEQRGHGDVDMSTVWKFDDSGLYLFTFREFVIPVASVWLHDLGYALRTTGIFLGTAPDGGADHRRAGGHIYPLGNVVYPDVQPV</sequence>
<organism evidence="4 5">
    <name type="scientific">Microbacterium ginsengisoli</name>
    <dbReference type="NCBI Taxonomy" id="400772"/>
    <lineage>
        <taxon>Bacteria</taxon>
        <taxon>Bacillati</taxon>
        <taxon>Actinomycetota</taxon>
        <taxon>Actinomycetes</taxon>
        <taxon>Micrococcales</taxon>
        <taxon>Microbacteriaceae</taxon>
        <taxon>Microbacterium</taxon>
    </lineage>
</organism>
<gene>
    <name evidence="3" type="ORF">RR49_02677</name>
    <name evidence="4" type="ORF">RR49_03024</name>
</gene>
<reference evidence="4 5" key="1">
    <citation type="submission" date="2015-02" db="EMBL/GenBank/DDBJ databases">
        <title>Draft genome sequences of ten Microbacterium spp. with emphasis on heavy metal contaminated environments.</title>
        <authorList>
            <person name="Corretto E."/>
        </authorList>
    </citation>
    <scope>NUCLEOTIDE SEQUENCE [LARGE SCALE GENOMIC DNA]</scope>
    <source>
        <strain evidence="4 5">DSM 18659</strain>
    </source>
</reference>
<dbReference type="EMBL" id="JYIY01000080">
    <property type="protein sequence ID" value="KJL34789.1"/>
    <property type="molecule type" value="Genomic_DNA"/>
</dbReference>
<dbReference type="OrthoDB" id="2560583at2"/>
<feature type="domain" description="MoaF C-terminal" evidence="2">
    <location>
        <begin position="156"/>
        <end position="266"/>
    </location>
</feature>
<dbReference type="InterPro" id="IPR035348">
    <property type="entry name" value="MoaF_C"/>
</dbReference>
<evidence type="ECO:0000313" key="5">
    <source>
        <dbReference type="Proteomes" id="UP000033451"/>
    </source>
</evidence>
<dbReference type="InterPro" id="IPR024724">
    <property type="entry name" value="MoaF_N"/>
</dbReference>
<dbReference type="EMBL" id="JYIY01000080">
    <property type="protein sequence ID" value="KJL35126.1"/>
    <property type="molecule type" value="Genomic_DNA"/>
</dbReference>